<feature type="transmembrane region" description="Helical" evidence="1">
    <location>
        <begin position="70"/>
        <end position="89"/>
    </location>
</feature>
<accession>A0A0F3QJV3</accession>
<protein>
    <submittedName>
        <fullName evidence="2">Putative membrane protein</fullName>
    </submittedName>
</protein>
<evidence type="ECO:0000313" key="2">
    <source>
        <dbReference type="EMBL" id="KJV91694.1"/>
    </source>
</evidence>
<gene>
    <name evidence="2" type="ORF">RBEMOGI_0301</name>
</gene>
<name>A0A0F3QJV3_RICBE</name>
<keyword evidence="1" id="KW-0812">Transmembrane</keyword>
<feature type="transmembrane region" description="Helical" evidence="1">
    <location>
        <begin position="96"/>
        <end position="116"/>
    </location>
</feature>
<reference evidence="2 3" key="1">
    <citation type="submission" date="2015-02" db="EMBL/GenBank/DDBJ databases">
        <title>Genome Sequencing of Rickettsiales.</title>
        <authorList>
            <person name="Daugherty S.C."/>
            <person name="Su Q."/>
            <person name="Abolude K."/>
            <person name="Beier-Sexton M."/>
            <person name="Carlyon J.A."/>
            <person name="Carter R."/>
            <person name="Day N.P."/>
            <person name="Dumler S.J."/>
            <person name="Dyachenko V."/>
            <person name="Godinez A."/>
            <person name="Kurtti T.J."/>
            <person name="Lichay M."/>
            <person name="Mullins K.E."/>
            <person name="Ott S."/>
            <person name="Pappas-Brown V."/>
            <person name="Paris D.H."/>
            <person name="Patel P."/>
            <person name="Richards A.L."/>
            <person name="Sadzewicz L."/>
            <person name="Sears K."/>
            <person name="Seidman D."/>
            <person name="Sengamalay N."/>
            <person name="Stenos J."/>
            <person name="Tallon L.J."/>
            <person name="Vincent G."/>
            <person name="Fraser C.M."/>
            <person name="Munderloh U."/>
            <person name="Dunning-Hotopp J.C."/>
        </authorList>
    </citation>
    <scope>NUCLEOTIDE SEQUENCE [LARGE SCALE GENOMIC DNA]</scope>
    <source>
        <strain evidence="2 3">RML Mogi</strain>
    </source>
</reference>
<dbReference type="SUPFAM" id="SSF103473">
    <property type="entry name" value="MFS general substrate transporter"/>
    <property type="match status" value="1"/>
</dbReference>
<sequence>MTNIFNHVDEDPSVFLKNPIYNENISKLTSLFLLFIDCMWPLCFYVAYIYCGDILKNSFNYSTEQVIHQNFYVSIAEVGSLVILSYLSYRIHPLKILKYLNFTFFAFALICPYLIFKATTPFELLLIQITIISFGTSRMIGVPIFFKHFPVFKRYISVSVIHALSRAFVYVITSFGLIYLNIDHWGLIIIMTSASIGFALGINHFEKLEKKKSENYSYDKNFVDSGQSVSLT</sequence>
<feature type="transmembrane region" description="Helical" evidence="1">
    <location>
        <begin position="122"/>
        <end position="146"/>
    </location>
</feature>
<keyword evidence="1" id="KW-1133">Transmembrane helix</keyword>
<proteinExistence type="predicted"/>
<dbReference type="Proteomes" id="UP000033689">
    <property type="component" value="Unassembled WGS sequence"/>
</dbReference>
<dbReference type="AlphaFoldDB" id="A0A0F3QJV3"/>
<dbReference type="EMBL" id="LAOJ01000001">
    <property type="protein sequence ID" value="KJV91694.1"/>
    <property type="molecule type" value="Genomic_DNA"/>
</dbReference>
<evidence type="ECO:0000256" key="1">
    <source>
        <dbReference type="SAM" id="Phobius"/>
    </source>
</evidence>
<feature type="transmembrane region" description="Helical" evidence="1">
    <location>
        <begin position="31"/>
        <end position="50"/>
    </location>
</feature>
<dbReference type="InterPro" id="IPR036259">
    <property type="entry name" value="MFS_trans_sf"/>
</dbReference>
<comment type="caution">
    <text evidence="2">The sequence shown here is derived from an EMBL/GenBank/DDBJ whole genome shotgun (WGS) entry which is preliminary data.</text>
</comment>
<feature type="transmembrane region" description="Helical" evidence="1">
    <location>
        <begin position="185"/>
        <end position="205"/>
    </location>
</feature>
<evidence type="ECO:0000313" key="3">
    <source>
        <dbReference type="Proteomes" id="UP000033689"/>
    </source>
</evidence>
<organism evidence="2 3">
    <name type="scientific">Rickettsia bellii str. RML Mogi</name>
    <dbReference type="NCBI Taxonomy" id="1359194"/>
    <lineage>
        <taxon>Bacteria</taxon>
        <taxon>Pseudomonadati</taxon>
        <taxon>Pseudomonadota</taxon>
        <taxon>Alphaproteobacteria</taxon>
        <taxon>Rickettsiales</taxon>
        <taxon>Rickettsiaceae</taxon>
        <taxon>Rickettsieae</taxon>
        <taxon>Rickettsia</taxon>
        <taxon>belli group</taxon>
    </lineage>
</organism>
<feature type="transmembrane region" description="Helical" evidence="1">
    <location>
        <begin position="158"/>
        <end position="179"/>
    </location>
</feature>
<keyword evidence="1" id="KW-0472">Membrane</keyword>